<name>N6UX66_9HYPH</name>
<dbReference type="AlphaFoldDB" id="N6UX66"/>
<feature type="signal peptide" evidence="1">
    <location>
        <begin position="1"/>
        <end position="20"/>
    </location>
</feature>
<keyword evidence="1" id="KW-0732">Signal</keyword>
<feature type="chain" id="PRO_5004125895" evidence="1">
    <location>
        <begin position="21"/>
        <end position="156"/>
    </location>
</feature>
<dbReference type="PROSITE" id="PS51257">
    <property type="entry name" value="PROKAR_LIPOPROTEIN"/>
    <property type="match status" value="1"/>
</dbReference>
<protein>
    <submittedName>
        <fullName evidence="2">Uncharacterized protein</fullName>
    </submittedName>
</protein>
<proteinExistence type="predicted"/>
<reference evidence="2 3" key="1">
    <citation type="journal article" date="2012" name="BMC Genomics">
        <title>Genomic basis of broad host range and environmental adaptability of Rhizobium tropici CIAT 899 and Rhizobium sp. PRF 81 which are used in inoculants for common bean (Phaseolus vulgaris L.).</title>
        <authorList>
            <person name="Ormeno-Orrillo E."/>
            <person name="Menna P."/>
            <person name="Almeida L.G."/>
            <person name="Ollero F.J."/>
            <person name="Nicolas M.F."/>
            <person name="Pains Rodrigues E."/>
            <person name="Shigueyoshi Nakatani A."/>
            <person name="Silva Batista J.S."/>
            <person name="Oliveira Chueire L.M."/>
            <person name="Souza R.C."/>
            <person name="Ribeiro Vasconcelos A.T."/>
            <person name="Megias M."/>
            <person name="Hungria M."/>
            <person name="Martinez-Romero E."/>
        </authorList>
    </citation>
    <scope>NUCLEOTIDE SEQUENCE [LARGE SCALE GENOMIC DNA]</scope>
    <source>
        <strain evidence="2 3">PRF 81</strain>
    </source>
</reference>
<organism evidence="2 3">
    <name type="scientific">Rhizobium freirei PRF 81</name>
    <dbReference type="NCBI Taxonomy" id="363754"/>
    <lineage>
        <taxon>Bacteria</taxon>
        <taxon>Pseudomonadati</taxon>
        <taxon>Pseudomonadota</taxon>
        <taxon>Alphaproteobacteria</taxon>
        <taxon>Hyphomicrobiales</taxon>
        <taxon>Rhizobiaceae</taxon>
        <taxon>Rhizobium/Agrobacterium group</taxon>
        <taxon>Rhizobium</taxon>
    </lineage>
</organism>
<keyword evidence="3" id="KW-1185">Reference proteome</keyword>
<evidence type="ECO:0000256" key="1">
    <source>
        <dbReference type="SAM" id="SignalP"/>
    </source>
</evidence>
<dbReference type="Proteomes" id="UP000012429">
    <property type="component" value="Unassembled WGS sequence"/>
</dbReference>
<accession>N6UX66</accession>
<dbReference type="EMBL" id="AQHN01000084">
    <property type="protein sequence ID" value="ENN85346.1"/>
    <property type="molecule type" value="Genomic_DNA"/>
</dbReference>
<gene>
    <name evidence="2" type="ORF">RHSP_53354</name>
</gene>
<comment type="caution">
    <text evidence="2">The sequence shown here is derived from an EMBL/GenBank/DDBJ whole genome shotgun (WGS) entry which is preliminary data.</text>
</comment>
<evidence type="ECO:0000313" key="2">
    <source>
        <dbReference type="EMBL" id="ENN85346.1"/>
    </source>
</evidence>
<evidence type="ECO:0000313" key="3">
    <source>
        <dbReference type="Proteomes" id="UP000012429"/>
    </source>
</evidence>
<sequence length="156" mass="16977">MKILFLAFFAMTTSCTTAFASGTIYYGSRAGMEVTIVSMSGLDTSHAEIRTKHTRENAVAFCREYVQKITPDCIKQELATPLNDLIQANCKTGVFTDFAGDRHQFQGRNPAAGSTAKYRLVDLQTNEAADGSSASGYPTNMGIFRALCPRTAPQDD</sequence>
<dbReference type="PATRIC" id="fig|363754.4.peg.5433"/>